<organism evidence="1 2">
    <name type="scientific">Streptomyces albireticuli</name>
    <dbReference type="NCBI Taxonomy" id="1940"/>
    <lineage>
        <taxon>Bacteria</taxon>
        <taxon>Bacillati</taxon>
        <taxon>Actinomycetota</taxon>
        <taxon>Actinomycetes</taxon>
        <taxon>Kitasatosporales</taxon>
        <taxon>Streptomycetaceae</taxon>
        <taxon>Streptomyces</taxon>
    </lineage>
</organism>
<comment type="caution">
    <text evidence="1">The sequence shown here is derived from an EMBL/GenBank/DDBJ whole genome shotgun (WGS) entry which is preliminary data.</text>
</comment>
<reference evidence="1 2" key="1">
    <citation type="submission" date="2017-08" db="EMBL/GenBank/DDBJ databases">
        <title>Genome sequence of Streptomyces albireticuli NRRL B-1670.</title>
        <authorList>
            <person name="Graham D.E."/>
            <person name="Mahan K.M."/>
            <person name="Klingeman D.M."/>
            <person name="Hettich R.L."/>
            <person name="Parry R.J."/>
            <person name="Spain J.C."/>
        </authorList>
    </citation>
    <scope>NUCLEOTIDE SEQUENCE [LARGE SCALE GENOMIC DNA]</scope>
    <source>
        <strain evidence="1 2">NRRL B-1670</strain>
    </source>
</reference>
<dbReference type="AlphaFoldDB" id="A0A2A2CYM6"/>
<keyword evidence="2" id="KW-1185">Reference proteome</keyword>
<gene>
    <name evidence="1" type="ORF">CK936_35420</name>
</gene>
<dbReference type="Proteomes" id="UP000218944">
    <property type="component" value="Unassembled WGS sequence"/>
</dbReference>
<dbReference type="EMBL" id="NSJV01000682">
    <property type="protein sequence ID" value="PAU44334.1"/>
    <property type="molecule type" value="Genomic_DNA"/>
</dbReference>
<evidence type="ECO:0000313" key="2">
    <source>
        <dbReference type="Proteomes" id="UP000218944"/>
    </source>
</evidence>
<evidence type="ECO:0008006" key="3">
    <source>
        <dbReference type="Google" id="ProtNLM"/>
    </source>
</evidence>
<accession>A0A2A2CYM6</accession>
<name>A0A2A2CYM6_9ACTN</name>
<proteinExistence type="predicted"/>
<sequence length="90" mass="8824">SAPSDTPSRAALSVPGVARIAPVLGAPPPPAPGDVRHVQIQIAVSAGRRPPDVALAVREAVTAAEQGPVTVSVLVTAVAAPPESAAPDRG</sequence>
<protein>
    <recommendedName>
        <fullName evidence="3">Nucleopolyhedrovirus P10 family protein</fullName>
    </recommendedName>
</protein>
<feature type="non-terminal residue" evidence="1">
    <location>
        <position position="1"/>
    </location>
</feature>
<evidence type="ECO:0000313" key="1">
    <source>
        <dbReference type="EMBL" id="PAU44334.1"/>
    </source>
</evidence>